<keyword evidence="6 10" id="KW-0256">Endoplasmic reticulum</keyword>
<organism evidence="11 12">
    <name type="scientific">Kwoniella shivajii</name>
    <dbReference type="NCBI Taxonomy" id="564305"/>
    <lineage>
        <taxon>Eukaryota</taxon>
        <taxon>Fungi</taxon>
        <taxon>Dikarya</taxon>
        <taxon>Basidiomycota</taxon>
        <taxon>Agaricomycotina</taxon>
        <taxon>Tremellomycetes</taxon>
        <taxon>Tremellales</taxon>
        <taxon>Cryptococcaceae</taxon>
        <taxon>Kwoniella</taxon>
    </lineage>
</organism>
<evidence type="ECO:0000256" key="9">
    <source>
        <dbReference type="ARBA" id="ARBA00023180"/>
    </source>
</evidence>
<accession>A0ABZ1DAJ8</accession>
<dbReference type="SMART" id="SM00780">
    <property type="entry name" value="PIG-X"/>
    <property type="match status" value="1"/>
</dbReference>
<dbReference type="Pfam" id="PF08320">
    <property type="entry name" value="PIG-X"/>
    <property type="match status" value="1"/>
</dbReference>
<dbReference type="GeneID" id="87959119"/>
<evidence type="ECO:0000256" key="6">
    <source>
        <dbReference type="ARBA" id="ARBA00022824"/>
    </source>
</evidence>
<gene>
    <name evidence="11" type="ORF">IL334_006989</name>
</gene>
<evidence type="ECO:0000256" key="8">
    <source>
        <dbReference type="ARBA" id="ARBA00023136"/>
    </source>
</evidence>
<evidence type="ECO:0000256" key="4">
    <source>
        <dbReference type="ARBA" id="ARBA00022502"/>
    </source>
</evidence>
<evidence type="ECO:0000256" key="10">
    <source>
        <dbReference type="RuleBase" id="RU366056"/>
    </source>
</evidence>
<evidence type="ECO:0000256" key="2">
    <source>
        <dbReference type="ARBA" id="ARBA00004687"/>
    </source>
</evidence>
<comment type="subcellular location">
    <subcellularLocation>
        <location evidence="1 10">Endoplasmic reticulum membrane</location>
        <topology evidence="1 10">Single-pass membrane protein</topology>
    </subcellularLocation>
</comment>
<evidence type="ECO:0000313" key="12">
    <source>
        <dbReference type="Proteomes" id="UP001329825"/>
    </source>
</evidence>
<evidence type="ECO:0000313" key="11">
    <source>
        <dbReference type="EMBL" id="WRT69996.1"/>
    </source>
</evidence>
<name>A0ABZ1DAJ8_9TREE</name>
<comment type="similarity">
    <text evidence="3 10">Belongs to the PIGX family.</text>
</comment>
<evidence type="ECO:0000256" key="3">
    <source>
        <dbReference type="ARBA" id="ARBA00010345"/>
    </source>
</evidence>
<sequence length="225" mass="24787">MSPSDLNLTLSLSAPSFHPILSLHVQPPSSLPLTCSLQARLSLKMPDEIFVDPDEIGDKFAGSAVTSWQITNAGTADKGKGKVKIDIERPTRKTSSEGLSVLELILVPRKASAWNEELDEILVLDVPLHGRYLAPSEKGETSILFPESDGEIRGQWTCDSNTQSVLPNLNPLPVEITLPTGKHSHQHLVELITPLCIWSGWAWLVYKMLRLRGRVSILGRAKKDI</sequence>
<evidence type="ECO:0000256" key="7">
    <source>
        <dbReference type="ARBA" id="ARBA00022989"/>
    </source>
</evidence>
<proteinExistence type="inferred from homology"/>
<protein>
    <recommendedName>
        <fullName evidence="10">Protein PBN1</fullName>
    </recommendedName>
</protein>
<dbReference type="EMBL" id="CP141890">
    <property type="protein sequence ID" value="WRT69996.1"/>
    <property type="molecule type" value="Genomic_DNA"/>
</dbReference>
<keyword evidence="9" id="KW-0325">Glycoprotein</keyword>
<dbReference type="InterPro" id="IPR013233">
    <property type="entry name" value="PIG-X/PBN1"/>
</dbReference>
<keyword evidence="12" id="KW-1185">Reference proteome</keyword>
<keyword evidence="8" id="KW-0472">Membrane</keyword>
<dbReference type="Proteomes" id="UP001329825">
    <property type="component" value="Chromosome 10"/>
</dbReference>
<dbReference type="RefSeq" id="XP_062794735.1">
    <property type="nucleotide sequence ID" value="XM_062938684.1"/>
</dbReference>
<keyword evidence="4 10" id="KW-0337">GPI-anchor biosynthesis</keyword>
<evidence type="ECO:0000256" key="1">
    <source>
        <dbReference type="ARBA" id="ARBA00004389"/>
    </source>
</evidence>
<reference evidence="11 12" key="1">
    <citation type="submission" date="2024-01" db="EMBL/GenBank/DDBJ databases">
        <title>Comparative genomics of Cryptococcus and Kwoniella reveals pathogenesis evolution and contrasting modes of karyotype evolution via chromosome fusion or intercentromeric recombination.</title>
        <authorList>
            <person name="Coelho M.A."/>
            <person name="David-Palma M."/>
            <person name="Shea T."/>
            <person name="Bowers K."/>
            <person name="McGinley-Smith S."/>
            <person name="Mohammad A.W."/>
            <person name="Gnirke A."/>
            <person name="Yurkov A.M."/>
            <person name="Nowrousian M."/>
            <person name="Sun S."/>
            <person name="Cuomo C.A."/>
            <person name="Heitman J."/>
        </authorList>
    </citation>
    <scope>NUCLEOTIDE SEQUENCE [LARGE SCALE GENOMIC DNA]</scope>
    <source>
        <strain evidence="11">CBS 11374</strain>
    </source>
</reference>
<comment type="pathway">
    <text evidence="2 10">Glycolipid biosynthesis; glycosylphosphatidylinositol-anchor biosynthesis.</text>
</comment>
<keyword evidence="5" id="KW-0812">Transmembrane</keyword>
<keyword evidence="7" id="KW-1133">Transmembrane helix</keyword>
<evidence type="ECO:0000256" key="5">
    <source>
        <dbReference type="ARBA" id="ARBA00022692"/>
    </source>
</evidence>
<comment type="function">
    <text evidence="10">Required for proper folding and/or the stability of a subset of proteins in the endoplasmic reticulum. Component of glycosylphosphatidylinositol-mannosyltransferase 1 which transfers the first of the 4 mannoses in the GPI-anchor precursors during GPI-anchor biosynthesis. Probably acts by stabilizing the mannosyltransferase GPI14.</text>
</comment>